<feature type="domain" description="Nitroreductase" evidence="4">
    <location>
        <begin position="19"/>
        <end position="209"/>
    </location>
</feature>
<dbReference type="SUPFAM" id="SSF55469">
    <property type="entry name" value="FMN-dependent nitroreductase-like"/>
    <property type="match status" value="1"/>
</dbReference>
<proteinExistence type="predicted"/>
<accession>A0ABT1XB67</accession>
<dbReference type="PANTHER" id="PTHR23026:SF90">
    <property type="entry name" value="IODOTYROSINE DEIODINASE 1"/>
    <property type="match status" value="1"/>
</dbReference>
<keyword evidence="3" id="KW-0560">Oxidoreductase</keyword>
<dbReference type="EMBL" id="JANJOU010000026">
    <property type="protein sequence ID" value="MCR0984939.1"/>
    <property type="molecule type" value="Genomic_DNA"/>
</dbReference>
<dbReference type="InterPro" id="IPR050627">
    <property type="entry name" value="Nitroreductase/BluB"/>
</dbReference>
<organism evidence="5 6">
    <name type="scientific">Roseomonas populi</name>
    <dbReference type="NCBI Taxonomy" id="3121582"/>
    <lineage>
        <taxon>Bacteria</taxon>
        <taxon>Pseudomonadati</taxon>
        <taxon>Pseudomonadota</taxon>
        <taxon>Alphaproteobacteria</taxon>
        <taxon>Acetobacterales</taxon>
        <taxon>Roseomonadaceae</taxon>
        <taxon>Roseomonas</taxon>
    </lineage>
</organism>
<evidence type="ECO:0000256" key="2">
    <source>
        <dbReference type="ARBA" id="ARBA00022643"/>
    </source>
</evidence>
<dbReference type="Proteomes" id="UP001524642">
    <property type="component" value="Unassembled WGS sequence"/>
</dbReference>
<evidence type="ECO:0000259" key="4">
    <source>
        <dbReference type="Pfam" id="PF00881"/>
    </source>
</evidence>
<dbReference type="Pfam" id="PF00881">
    <property type="entry name" value="Nitroreductase"/>
    <property type="match status" value="1"/>
</dbReference>
<sequence length="241" mass="26637">MDDTPPPPLGHEAVEAALLSRRSVRAFLPRPVPAELLARLLTLAARAPSNSNTQPWHVHVLTGEPKRRLAEAIVRELEANGRAAETEYPYQPGEWQEPFLSRRRSFGQSLYLDQLGIPPGDAAGRHAHHIRNYDFFGAPVGLIVTVGRNPLAGALIDAGLFLQGLATAARAHGLDTCLQASFIDFHPIIRRHLRIPDDRFTVCGVSLGYADREHCLDLLRTEREPLSAFVTFHTDDSPTQP</sequence>
<evidence type="ECO:0000313" key="5">
    <source>
        <dbReference type="EMBL" id="MCR0984939.1"/>
    </source>
</evidence>
<protein>
    <submittedName>
        <fullName evidence="5">Nitroreductase</fullName>
    </submittedName>
</protein>
<gene>
    <name evidence="5" type="ORF">NRP21_23040</name>
</gene>
<dbReference type="InterPro" id="IPR000415">
    <property type="entry name" value="Nitroreductase-like"/>
</dbReference>
<evidence type="ECO:0000256" key="3">
    <source>
        <dbReference type="ARBA" id="ARBA00023002"/>
    </source>
</evidence>
<keyword evidence="2" id="KW-0288">FMN</keyword>
<keyword evidence="1" id="KW-0285">Flavoprotein</keyword>
<dbReference type="Gene3D" id="3.40.109.10">
    <property type="entry name" value="NADH Oxidase"/>
    <property type="match status" value="1"/>
</dbReference>
<evidence type="ECO:0000313" key="6">
    <source>
        <dbReference type="Proteomes" id="UP001524642"/>
    </source>
</evidence>
<dbReference type="RefSeq" id="WP_257718591.1">
    <property type="nucleotide sequence ID" value="NZ_JANJOU010000026.1"/>
</dbReference>
<dbReference type="PANTHER" id="PTHR23026">
    <property type="entry name" value="NADPH NITROREDUCTASE"/>
    <property type="match status" value="1"/>
</dbReference>
<name>A0ABT1XB67_9PROT</name>
<reference evidence="5 6" key="1">
    <citation type="submission" date="2022-06" db="EMBL/GenBank/DDBJ databases">
        <title>Roseomonas CN29.</title>
        <authorList>
            <person name="Cheng Y."/>
            <person name="He X."/>
        </authorList>
    </citation>
    <scope>NUCLEOTIDE SEQUENCE [LARGE SCALE GENOMIC DNA]</scope>
    <source>
        <strain evidence="5 6">CN29</strain>
    </source>
</reference>
<keyword evidence="6" id="KW-1185">Reference proteome</keyword>
<dbReference type="InterPro" id="IPR029479">
    <property type="entry name" value="Nitroreductase"/>
</dbReference>
<comment type="caution">
    <text evidence="5">The sequence shown here is derived from an EMBL/GenBank/DDBJ whole genome shotgun (WGS) entry which is preliminary data.</text>
</comment>
<dbReference type="CDD" id="cd02136">
    <property type="entry name" value="PnbA_NfnB-like"/>
    <property type="match status" value="1"/>
</dbReference>
<evidence type="ECO:0000256" key="1">
    <source>
        <dbReference type="ARBA" id="ARBA00022630"/>
    </source>
</evidence>